<evidence type="ECO:0000256" key="3">
    <source>
        <dbReference type="ARBA" id="ARBA00022583"/>
    </source>
</evidence>
<keyword evidence="4 7" id="KW-0653">Protein transport</keyword>
<dbReference type="OrthoDB" id="413467at2759"/>
<dbReference type="SMART" id="SM00809">
    <property type="entry name" value="Alpha_adaptinC2"/>
    <property type="match status" value="1"/>
</dbReference>
<feature type="binding site" evidence="8">
    <location>
        <begin position="8"/>
        <end position="9"/>
    </location>
    <ligand>
        <name>a 1,2-diacyl-sn-glycero-3-phospho-(1D-myo-inositol-3,4,5-trisphosphate)</name>
        <dbReference type="ChEBI" id="CHEBI:57836"/>
    </ligand>
</feature>
<evidence type="ECO:0000313" key="10">
    <source>
        <dbReference type="EMBL" id="EIE26259.1"/>
    </source>
</evidence>
<keyword evidence="3 7" id="KW-0254">Endocytosis</keyword>
<dbReference type="SUPFAM" id="SSF49348">
    <property type="entry name" value="Clathrin adaptor appendage domain"/>
    <property type="match status" value="1"/>
</dbReference>
<keyword evidence="5 7" id="KW-0472">Membrane</keyword>
<dbReference type="PIRSF" id="PIRSF037091">
    <property type="entry name" value="AP2_complex_alpha"/>
    <property type="match status" value="1"/>
</dbReference>
<organism evidence="10 11">
    <name type="scientific">Coccomyxa subellipsoidea (strain C-169)</name>
    <name type="common">Green microalga</name>
    <dbReference type="NCBI Taxonomy" id="574566"/>
    <lineage>
        <taxon>Eukaryota</taxon>
        <taxon>Viridiplantae</taxon>
        <taxon>Chlorophyta</taxon>
        <taxon>core chlorophytes</taxon>
        <taxon>Trebouxiophyceae</taxon>
        <taxon>Trebouxiophyceae incertae sedis</taxon>
        <taxon>Coccomyxaceae</taxon>
        <taxon>Coccomyxa</taxon>
        <taxon>Coccomyxa subellipsoidea</taxon>
    </lineage>
</organism>
<dbReference type="PANTHER" id="PTHR22780">
    <property type="entry name" value="ADAPTIN, ALPHA/GAMMA/EPSILON"/>
    <property type="match status" value="1"/>
</dbReference>
<dbReference type="AlphaFoldDB" id="I0Z6J0"/>
<dbReference type="EMBL" id="AGSI01000002">
    <property type="protein sequence ID" value="EIE26259.1"/>
    <property type="molecule type" value="Genomic_DNA"/>
</dbReference>
<evidence type="ECO:0000256" key="6">
    <source>
        <dbReference type="ARBA" id="ARBA00023176"/>
    </source>
</evidence>
<dbReference type="InterPro" id="IPR016024">
    <property type="entry name" value="ARM-type_fold"/>
</dbReference>
<dbReference type="InterPro" id="IPR008152">
    <property type="entry name" value="Clathrin_a/b/g-adaptin_app_Ig"/>
</dbReference>
<dbReference type="Gene3D" id="3.30.310.10">
    <property type="entry name" value="TATA-Binding Protein"/>
    <property type="match status" value="1"/>
</dbReference>
<evidence type="ECO:0000256" key="2">
    <source>
        <dbReference type="ARBA" id="ARBA00022448"/>
    </source>
</evidence>
<dbReference type="InterPro" id="IPR013041">
    <property type="entry name" value="Clathrin_app_Ig-like_sf"/>
</dbReference>
<evidence type="ECO:0000256" key="5">
    <source>
        <dbReference type="ARBA" id="ARBA00023136"/>
    </source>
</evidence>
<dbReference type="SUPFAM" id="SSF48371">
    <property type="entry name" value="ARM repeat"/>
    <property type="match status" value="1"/>
</dbReference>
<keyword evidence="2 7" id="KW-0813">Transport</keyword>
<name>I0Z6J0_COCSC</name>
<sequence length="1023" mass="111314">MAKLVNMRGLQVFIADIRNCQSKEQEKTRVDKELGKIRKKFASGNAITEYDRKKYVWKLLYIFMLGYEVEFGHKQAADLIPATKYAEKQVGYMACAILLNEKDEFLRLIINSVRNDLISRNEAFQCLALGFVGNVGGQEMASLLTTDVMNLLTNGAVRPIVRKKAATCLLRLIRKSPPEAELMPPELWSVKLAALLEERDLGVLLSLVTLLLGIVSRSYEGYESLVPRIVKLLVRLNPEKERDSAGRTVLPDRASVPPEYAYYGIPSPWLQVKCLRVLQYFPPPEDPAVGRALNEVLRRVITGSEVAKNVNKNNAQHAIVFEAIALALALEADPELLTAGVAMLGKFISVREPNIKYLGLENMVRLAEVPAVADTINRHRQSIINSLQDADISIRRRALDLLFAMCNSGNVREIVGELLTYLQGAEFGMREELVLKTAVLAERFYPDLHWYVDSMLKLIERAGELASKDIWHSTVQLITNYPALHEYAARKVLESLQDGASHDALVSCAGYVLGEYGRLVPEVPTHVQFALLHERFLSVSSETKGLLLTTYLKFLIADPGDANLKALAEEVFNRYSKYMDVELQQRAVEYLSLERQPELARANVTAMPPWEKRKSLLLRRMAEREGDDVDEVAHQPAWLQEDGSEDRATADGGAAAAAGVGALSLHERAASNGAADFIGLDNGAPAAPPAAAAPYANGNGHVPAPPAVAAAAAGPAPASAPAAQAPARDPLEDLLSLSAAQQAEPPKPAPSAYDPFSVSGDAHALMGGAPPDTRPLGDIGAWFRKLCTSASGVLYEDSNLQVGVKAQYQGSQGQLMFFFGNKSASALERLIFVVPPAGQFAFQQGAVPPLLEPKKQIQVPLMVACIAPFLAGPRAQVGYSLGGRSVSQNLALPIVAPKFCTPPDAPVAKEAFFQRWRAVEGPPLKMGERVSRITPVTRAPLEALLSSLNLGVQSGIDPDAENLVAVATFSYTAPGGQPQQVPVMVRVEVEKLQRLQFQVTVASTDGNTTSSLKDIICQLLAKL</sequence>
<dbReference type="InterPro" id="IPR002553">
    <property type="entry name" value="Clathrin/coatomer_adapt-like_N"/>
</dbReference>
<protein>
    <recommendedName>
        <fullName evidence="7">AP-2 complex subunit alpha</fullName>
    </recommendedName>
</protein>
<dbReference type="GO" id="GO:0072583">
    <property type="term" value="P:clathrin-dependent endocytosis"/>
    <property type="evidence" value="ECO:0007669"/>
    <property type="project" value="InterPro"/>
</dbReference>
<dbReference type="GeneID" id="17044257"/>
<evidence type="ECO:0000256" key="1">
    <source>
        <dbReference type="ARBA" id="ARBA00004277"/>
    </source>
</evidence>
<evidence type="ECO:0000259" key="9">
    <source>
        <dbReference type="SMART" id="SM00809"/>
    </source>
</evidence>
<feature type="domain" description="Clathrin adaptor alpha/beta/gamma-adaptin appendage Ig-like subdomain" evidence="9">
    <location>
        <begin position="784"/>
        <end position="893"/>
    </location>
</feature>
<feature type="binding site" evidence="8">
    <location>
        <begin position="54"/>
        <end position="58"/>
    </location>
    <ligand>
        <name>a 1,2-diacyl-sn-glycero-3-phospho-(1D-myo-inositol-3,4,5-trisphosphate)</name>
        <dbReference type="ChEBI" id="CHEBI:57836"/>
    </ligand>
</feature>
<dbReference type="InterPro" id="IPR003164">
    <property type="entry name" value="Clathrin_a-adaptin_app_sub_C"/>
</dbReference>
<dbReference type="InterPro" id="IPR011989">
    <property type="entry name" value="ARM-like"/>
</dbReference>
<keyword evidence="6 7" id="KW-0168">Coated pit</keyword>
<evidence type="ECO:0000256" key="8">
    <source>
        <dbReference type="PIRSR" id="PIRSR037091-1"/>
    </source>
</evidence>
<dbReference type="Pfam" id="PF01602">
    <property type="entry name" value="Adaptin_N"/>
    <property type="match status" value="1"/>
</dbReference>
<proteinExistence type="inferred from homology"/>
<evidence type="ECO:0000256" key="7">
    <source>
        <dbReference type="PIRNR" id="PIRNR037091"/>
    </source>
</evidence>
<keyword evidence="11" id="KW-1185">Reference proteome</keyword>
<dbReference type="Gene3D" id="2.60.40.1230">
    <property type="match status" value="1"/>
</dbReference>
<dbReference type="STRING" id="574566.I0Z6J0"/>
<dbReference type="GO" id="GO:0006886">
    <property type="term" value="P:intracellular protein transport"/>
    <property type="evidence" value="ECO:0007669"/>
    <property type="project" value="UniProtKB-UniRule"/>
</dbReference>
<dbReference type="Gene3D" id="1.25.10.10">
    <property type="entry name" value="Leucine-rich Repeat Variant"/>
    <property type="match status" value="1"/>
</dbReference>
<dbReference type="GO" id="GO:0035615">
    <property type="term" value="F:clathrin adaptor activity"/>
    <property type="evidence" value="ECO:0007669"/>
    <property type="project" value="InterPro"/>
</dbReference>
<dbReference type="eggNOG" id="KOG1077">
    <property type="taxonomic scope" value="Eukaryota"/>
</dbReference>
<dbReference type="InterPro" id="IPR009028">
    <property type="entry name" value="Coatomer/calthrin_app_sub_C"/>
</dbReference>
<comment type="caution">
    <text evidence="10">The sequence shown here is derived from an EMBL/GenBank/DDBJ whole genome shotgun (WGS) entry which is preliminary data.</text>
</comment>
<dbReference type="SUPFAM" id="SSF55711">
    <property type="entry name" value="Subdomain of clathrin and coatomer appendage domain"/>
    <property type="match status" value="1"/>
</dbReference>
<comment type="similarity">
    <text evidence="7">Belongs to the adaptor complexes large subunit family.</text>
</comment>
<dbReference type="Pfam" id="PF02883">
    <property type="entry name" value="Alpha_adaptinC2"/>
    <property type="match status" value="1"/>
</dbReference>
<comment type="subcellular location">
    <subcellularLocation>
        <location evidence="1">Membrane</location>
        <location evidence="1">Coated pit</location>
        <topology evidence="1">Peripheral membrane protein</topology>
        <orientation evidence="1">Cytoplasmic side</orientation>
    </subcellularLocation>
</comment>
<dbReference type="InterPro" id="IPR012295">
    <property type="entry name" value="TBP_dom_sf"/>
</dbReference>
<comment type="function">
    <text evidence="7">Subunit of the adaptor protein complex 2 (AP-2). Adaptor protein complexes function in protein transport via transport vesicles in different membrane traffic pathways. Adaptor protein complexes are vesicle coat components and appear to be involved in cargo selection and vesicle formation. AP-2 is involved in clathrin-dependent endocytosis in which cargo proteins are incorporated into vesicles surrounded by clathrin (clathrin-coated vesicles, CCVs) which are destined for fusion with the early endosome.</text>
</comment>
<dbReference type="Proteomes" id="UP000007264">
    <property type="component" value="Unassembled WGS sequence"/>
</dbReference>
<evidence type="ECO:0000256" key="4">
    <source>
        <dbReference type="ARBA" id="ARBA00022927"/>
    </source>
</evidence>
<feature type="binding site" evidence="8">
    <location>
        <position position="40"/>
    </location>
    <ligand>
        <name>a 1,2-diacyl-sn-glycero-3-phospho-(1D-myo-inositol-3,4,5-trisphosphate)</name>
        <dbReference type="ChEBI" id="CHEBI:57836"/>
    </ligand>
</feature>
<evidence type="ECO:0000313" key="11">
    <source>
        <dbReference type="Proteomes" id="UP000007264"/>
    </source>
</evidence>
<dbReference type="GO" id="GO:0030122">
    <property type="term" value="C:AP-2 adaptor complex"/>
    <property type="evidence" value="ECO:0007669"/>
    <property type="project" value="InterPro"/>
</dbReference>
<dbReference type="KEGG" id="csl:COCSUDRAFT_52285"/>
<reference evidence="10 11" key="1">
    <citation type="journal article" date="2012" name="Genome Biol.">
        <title>The genome of the polar eukaryotic microalga coccomyxa subellipsoidea reveals traits of cold adaptation.</title>
        <authorList>
            <person name="Blanc G."/>
            <person name="Agarkova I."/>
            <person name="Grimwood J."/>
            <person name="Kuo A."/>
            <person name="Brueggeman A."/>
            <person name="Dunigan D."/>
            <person name="Gurnon J."/>
            <person name="Ladunga I."/>
            <person name="Lindquist E."/>
            <person name="Lucas S."/>
            <person name="Pangilinan J."/>
            <person name="Proschold T."/>
            <person name="Salamov A."/>
            <person name="Schmutz J."/>
            <person name="Weeks D."/>
            <person name="Yamada T."/>
            <person name="Claverie J.M."/>
            <person name="Grigoriev I."/>
            <person name="Van Etten J."/>
            <person name="Lomsadze A."/>
            <person name="Borodovsky M."/>
        </authorList>
    </citation>
    <scope>NUCLEOTIDE SEQUENCE [LARGE SCALE GENOMIC DNA]</scope>
    <source>
        <strain evidence="10 11">C-169</strain>
    </source>
</reference>
<dbReference type="InterPro" id="IPR050840">
    <property type="entry name" value="Adaptor_Complx_Large_Subunit"/>
</dbReference>
<dbReference type="Pfam" id="PF02296">
    <property type="entry name" value="Alpha_adaptin_C"/>
    <property type="match status" value="1"/>
</dbReference>
<accession>I0Z6J0</accession>
<dbReference type="InterPro" id="IPR017104">
    <property type="entry name" value="AP2_complex_asu"/>
</dbReference>
<gene>
    <name evidence="10" type="ORF">COCSUDRAFT_52285</name>
</gene>
<comment type="subunit">
    <text evidence="7">Adaptor protein complex 2 (AP-2) is a heterotetramer composed of two large adaptins (alpha-type and beta-type subunits), a medium adaptin (mu-type subunit) and a small adaptin (sigma-type subunit).</text>
</comment>
<feature type="binding site" evidence="8">
    <location>
        <position position="50"/>
    </location>
    <ligand>
        <name>a 1,2-diacyl-sn-glycero-3-phospho-(1D-myo-inositol-3,4,5-trisphosphate)</name>
        <dbReference type="ChEBI" id="CHEBI:57836"/>
    </ligand>
</feature>
<dbReference type="RefSeq" id="XP_005650803.1">
    <property type="nucleotide sequence ID" value="XM_005650746.1"/>
</dbReference>